<organism evidence="1 2">
    <name type="scientific">Trichoderma simmonsii</name>
    <dbReference type="NCBI Taxonomy" id="1491479"/>
    <lineage>
        <taxon>Eukaryota</taxon>
        <taxon>Fungi</taxon>
        <taxon>Dikarya</taxon>
        <taxon>Ascomycota</taxon>
        <taxon>Pezizomycotina</taxon>
        <taxon>Sordariomycetes</taxon>
        <taxon>Hypocreomycetidae</taxon>
        <taxon>Hypocreales</taxon>
        <taxon>Hypocreaceae</taxon>
        <taxon>Trichoderma</taxon>
    </lineage>
</organism>
<proteinExistence type="predicted"/>
<sequence>MDVERGIGHSGISEAKRENKLSSAVFLICGTRQFDGWHGIARIQASHDYPHTGPVSWPHARLGLCSVARQKEESQFSSTEVLRDCTILRTTRSDYLNVCTEYQWTLCWTGPA</sequence>
<gene>
    <name evidence="1" type="ORF">H0G86_013085</name>
</gene>
<dbReference type="AlphaFoldDB" id="A0A8G0LPS1"/>
<accession>A0A8G0LPS1</accession>
<evidence type="ECO:0000313" key="2">
    <source>
        <dbReference type="Proteomes" id="UP000826661"/>
    </source>
</evidence>
<protein>
    <submittedName>
        <fullName evidence="1">Uncharacterized protein</fullName>
    </submittedName>
</protein>
<reference evidence="1 2" key="1">
    <citation type="journal article" date="2021" name="BMC Genomics">
        <title>Telomere-to-telomere genome assembly of asparaginase-producing Trichoderma simmonsii.</title>
        <authorList>
            <person name="Chung D."/>
            <person name="Kwon Y.M."/>
            <person name="Yang Y."/>
        </authorList>
    </citation>
    <scope>NUCLEOTIDE SEQUENCE [LARGE SCALE GENOMIC DNA]</scope>
    <source>
        <strain evidence="1 2">GH-Sj1</strain>
    </source>
</reference>
<dbReference type="EMBL" id="CP075870">
    <property type="protein sequence ID" value="QYT06223.1"/>
    <property type="molecule type" value="Genomic_DNA"/>
</dbReference>
<name>A0A8G0LPS1_9HYPO</name>
<dbReference type="Proteomes" id="UP000826661">
    <property type="component" value="Chromosome VII"/>
</dbReference>
<keyword evidence="2" id="KW-1185">Reference proteome</keyword>
<evidence type="ECO:0000313" key="1">
    <source>
        <dbReference type="EMBL" id="QYT06223.1"/>
    </source>
</evidence>